<evidence type="ECO:0000259" key="2">
    <source>
        <dbReference type="Pfam" id="PF18962"/>
    </source>
</evidence>
<dbReference type="AlphaFoldDB" id="A0A915YCB9"/>
<reference evidence="3" key="1">
    <citation type="submission" date="2022-09" db="EMBL/GenBank/DDBJ databases">
        <title>Aureispira anguillicida sp. nov., isolated from Leptocephalus of Japanese eel Anguilla japonica.</title>
        <authorList>
            <person name="Yuasa K."/>
            <person name="Mekata T."/>
            <person name="Ikunari K."/>
        </authorList>
    </citation>
    <scope>NUCLEOTIDE SEQUENCE</scope>
    <source>
        <strain evidence="3">EL160426</strain>
    </source>
</reference>
<sequence length="672" mass="74321">MQYVILLFSLLFTTTTWAINPPTLISPSNNSSNRPSTITLDWSSISGSTGYLYELDTTPNFNSPLYQSGATLSNSSSTTIANLHFGVTYYWRAATKGAIDTSTWTNTWSFTTHTQITNYSPANNATGQPTTIAIDWAATTGSNSYIYQIDTSPNFNSPLYQTGSTPFNSSQKTLANLYFGTTYYWRAASVNANDTSDFSNTWSFTTHTQITNYSPANNATGQPTTIAIDWSATTGSNSYIYQIDTSPNFNSPLYQTGSTPFNSSQKTLANLYFGTTYYWRAASVNANDTSDFSDTWSFTTHTQITNYSPANNATGQPTTIAIDWYAATGSNSYIYQIDTSPNFNSPLYQTGSTPFNSSQQTLANLYFGTTYYWRAASVNANDTSDFSDTWSFTTHTQITNYSPANNATGQPTTIAIDWYAATGSNSYIYQIDTSPNFNSPLYQTGSTPFNSSQQTLANLYFGTTYYWRAASVNANDTSDFSDTWSFTTQYQLTTAPSLISPADVATNVSTSLLALVWDSTTNASQYQIQYSTSNDFTANVYNLTSASTNRSINGLASSTTYYWRVRASNSTGYSPWSTIWSFTTETITTQLQKVESNVFTIHPNPVQSTLFLDLGALNDAEGMLYNLQGQQLDQFSITGSKIQYEVSHLPKGIYCIEIKKQELTKVLKFVKQ</sequence>
<dbReference type="NCBIfam" id="TIGR04183">
    <property type="entry name" value="Por_Secre_tail"/>
    <property type="match status" value="1"/>
</dbReference>
<feature type="domain" description="Fibronectin type-III" evidence="1">
    <location>
        <begin position="506"/>
        <end position="579"/>
    </location>
</feature>
<dbReference type="CDD" id="cd00063">
    <property type="entry name" value="FN3"/>
    <property type="match status" value="1"/>
</dbReference>
<name>A0A915YCB9_9BACT</name>
<gene>
    <name evidence="3" type="ORF">AsAng_0011490</name>
</gene>
<proteinExistence type="predicted"/>
<dbReference type="Gene3D" id="2.60.40.10">
    <property type="entry name" value="Immunoglobulins"/>
    <property type="match status" value="6"/>
</dbReference>
<dbReference type="SUPFAM" id="SSF49265">
    <property type="entry name" value="Fibronectin type III"/>
    <property type="match status" value="3"/>
</dbReference>
<dbReference type="Proteomes" id="UP001060919">
    <property type="component" value="Chromosome"/>
</dbReference>
<evidence type="ECO:0000259" key="1">
    <source>
        <dbReference type="Pfam" id="PF00041"/>
    </source>
</evidence>
<evidence type="ECO:0000313" key="3">
    <source>
        <dbReference type="EMBL" id="BDS10441.1"/>
    </source>
</evidence>
<evidence type="ECO:0000313" key="4">
    <source>
        <dbReference type="Proteomes" id="UP001060919"/>
    </source>
</evidence>
<accession>A0A915YCB9</accession>
<dbReference type="Pfam" id="PF18962">
    <property type="entry name" value="Por_Secre_tail"/>
    <property type="match status" value="1"/>
</dbReference>
<dbReference type="Pfam" id="PF00041">
    <property type="entry name" value="fn3"/>
    <property type="match status" value="1"/>
</dbReference>
<keyword evidence="4" id="KW-1185">Reference proteome</keyword>
<dbReference type="InterPro" id="IPR003961">
    <property type="entry name" value="FN3_dom"/>
</dbReference>
<dbReference type="RefSeq" id="WP_264791752.1">
    <property type="nucleotide sequence ID" value="NZ_AP026867.1"/>
</dbReference>
<dbReference type="InterPro" id="IPR026444">
    <property type="entry name" value="Secre_tail"/>
</dbReference>
<organism evidence="3 4">
    <name type="scientific">Aureispira anguillae</name>
    <dbReference type="NCBI Taxonomy" id="2864201"/>
    <lineage>
        <taxon>Bacteria</taxon>
        <taxon>Pseudomonadati</taxon>
        <taxon>Bacteroidota</taxon>
        <taxon>Saprospiria</taxon>
        <taxon>Saprospirales</taxon>
        <taxon>Saprospiraceae</taxon>
        <taxon>Aureispira</taxon>
    </lineage>
</organism>
<protein>
    <submittedName>
        <fullName evidence="3">T9SS type A sorting domain-containing protein</fullName>
    </submittedName>
</protein>
<dbReference type="EMBL" id="AP026867">
    <property type="protein sequence ID" value="BDS10441.1"/>
    <property type="molecule type" value="Genomic_DNA"/>
</dbReference>
<dbReference type="InterPro" id="IPR013783">
    <property type="entry name" value="Ig-like_fold"/>
</dbReference>
<dbReference type="KEGG" id="aup:AsAng_0011490"/>
<dbReference type="InterPro" id="IPR036116">
    <property type="entry name" value="FN3_sf"/>
</dbReference>
<feature type="domain" description="Secretion system C-terminal sorting" evidence="2">
    <location>
        <begin position="601"/>
        <end position="669"/>
    </location>
</feature>